<protein>
    <recommendedName>
        <fullName evidence="4">Lipopolysaccharide export system protein LptA</fullName>
    </recommendedName>
</protein>
<comment type="caution">
    <text evidence="7">The sequence shown here is derived from an EMBL/GenBank/DDBJ whole genome shotgun (WGS) entry which is preliminary data.</text>
</comment>
<name>A0ABT7SV77_9ALTE</name>
<dbReference type="EMBL" id="JAUCBP010000002">
    <property type="protein sequence ID" value="MDM7859454.1"/>
    <property type="molecule type" value="Genomic_DNA"/>
</dbReference>
<evidence type="ECO:0000256" key="5">
    <source>
        <dbReference type="SAM" id="MobiDB-lite"/>
    </source>
</evidence>
<keyword evidence="3 4" id="KW-0574">Periplasm</keyword>
<gene>
    <name evidence="4 7" type="primary">lptA</name>
    <name evidence="7" type="ORF">QTP81_02400</name>
</gene>
<comment type="subunit">
    <text evidence="4">Component of the lipopolysaccharide transport and assembly complex.</text>
</comment>
<evidence type="ECO:0000256" key="4">
    <source>
        <dbReference type="HAMAP-Rule" id="MF_01914"/>
    </source>
</evidence>
<evidence type="ECO:0000256" key="1">
    <source>
        <dbReference type="ARBA" id="ARBA00022448"/>
    </source>
</evidence>
<keyword evidence="1 4" id="KW-0813">Transport</keyword>
<evidence type="ECO:0000313" key="7">
    <source>
        <dbReference type="EMBL" id="MDM7859454.1"/>
    </source>
</evidence>
<dbReference type="Proteomes" id="UP001234343">
    <property type="component" value="Unassembled WGS sequence"/>
</dbReference>
<sequence length="201" mass="22073">MKTITQALHKAIPAVSKQLISGVCTLGLIAGLNLAHADQSDFSQPITVDAKSQFVDGKNKTSIFKDDVHITQGSMEIKADEVEVIATDGEGREVFIARGNPAIYAQDMDDGTRVSAQANVITYEVSSRAITLDGNAQLIRDTSMVQGDLIQFDMQNEQLLAQSSEDGETGVTTIFRPETFRDLQEQEERDEPQSEQQDEPR</sequence>
<accession>A0ABT7SV77</accession>
<feature type="region of interest" description="Disordered" evidence="5">
    <location>
        <begin position="163"/>
        <end position="201"/>
    </location>
</feature>
<comment type="similarity">
    <text evidence="4">Belongs to the LptA family.</text>
</comment>
<dbReference type="PANTHER" id="PTHR36504:SF1">
    <property type="entry name" value="LIPOPOLYSACCHARIDE EXPORT SYSTEM PROTEIN LPTA"/>
    <property type="match status" value="1"/>
</dbReference>
<dbReference type="InterPro" id="IPR005653">
    <property type="entry name" value="OstA-like_N"/>
</dbReference>
<comment type="function">
    <text evidence="4">Involved in the assembly of lipopolysaccharide (LPS). Required for the translocation of LPS from the inner membrane to the outer membrane. May form a bridge between the inner membrane and the outer membrane, via interactions with LptC and LptD, thereby facilitating LPS transfer across the periplasm.</text>
</comment>
<evidence type="ECO:0000256" key="3">
    <source>
        <dbReference type="ARBA" id="ARBA00022764"/>
    </source>
</evidence>
<keyword evidence="8" id="KW-1185">Reference proteome</keyword>
<evidence type="ECO:0000259" key="6">
    <source>
        <dbReference type="Pfam" id="PF03968"/>
    </source>
</evidence>
<dbReference type="PANTHER" id="PTHR36504">
    <property type="entry name" value="LIPOPOLYSACCHARIDE EXPORT SYSTEM PROTEIN LPTA"/>
    <property type="match status" value="1"/>
</dbReference>
<keyword evidence="2" id="KW-0732">Signal</keyword>
<dbReference type="RefSeq" id="WP_289363470.1">
    <property type="nucleotide sequence ID" value="NZ_JAUCBP010000002.1"/>
</dbReference>
<evidence type="ECO:0000256" key="2">
    <source>
        <dbReference type="ARBA" id="ARBA00022729"/>
    </source>
</evidence>
<feature type="domain" description="Organic solvent tolerance-like N-terminal" evidence="6">
    <location>
        <begin position="48"/>
        <end position="157"/>
    </location>
</feature>
<dbReference type="InterPro" id="IPR014340">
    <property type="entry name" value="LptA"/>
</dbReference>
<comment type="subcellular location">
    <subcellularLocation>
        <location evidence="4">Periplasm</location>
    </subcellularLocation>
</comment>
<dbReference type="Gene3D" id="2.60.450.10">
    <property type="entry name" value="Lipopolysaccharide (LPS) transport protein A like domain"/>
    <property type="match status" value="1"/>
</dbReference>
<proteinExistence type="inferred from homology"/>
<organism evidence="7 8">
    <name type="scientific">Alteromonas arenosi</name>
    <dbReference type="NCBI Taxonomy" id="3055817"/>
    <lineage>
        <taxon>Bacteria</taxon>
        <taxon>Pseudomonadati</taxon>
        <taxon>Pseudomonadota</taxon>
        <taxon>Gammaproteobacteria</taxon>
        <taxon>Alteromonadales</taxon>
        <taxon>Alteromonadaceae</taxon>
        <taxon>Alteromonas/Salinimonas group</taxon>
        <taxon>Alteromonas</taxon>
    </lineage>
</organism>
<dbReference type="HAMAP" id="MF_01914">
    <property type="entry name" value="LPS_assembly_LptA"/>
    <property type="match status" value="1"/>
</dbReference>
<dbReference type="InterPro" id="IPR052037">
    <property type="entry name" value="LPS_export_LptA"/>
</dbReference>
<dbReference type="NCBIfam" id="TIGR03002">
    <property type="entry name" value="outer_YhbN_LptA"/>
    <property type="match status" value="1"/>
</dbReference>
<evidence type="ECO:0000313" key="8">
    <source>
        <dbReference type="Proteomes" id="UP001234343"/>
    </source>
</evidence>
<dbReference type="Pfam" id="PF03968">
    <property type="entry name" value="LptD_N"/>
    <property type="match status" value="1"/>
</dbReference>
<reference evidence="7 8" key="1">
    <citation type="submission" date="2023-06" db="EMBL/GenBank/DDBJ databases">
        <title>Alteromonas sp. ASW11-36 isolated from intertidal sand.</title>
        <authorList>
            <person name="Li Y."/>
        </authorList>
    </citation>
    <scope>NUCLEOTIDE SEQUENCE [LARGE SCALE GENOMIC DNA]</scope>
    <source>
        <strain evidence="7 8">ASW11-36</strain>
    </source>
</reference>